<dbReference type="GO" id="GO:0005634">
    <property type="term" value="C:nucleus"/>
    <property type="evidence" value="ECO:0007669"/>
    <property type="project" value="UniProtKB-ARBA"/>
</dbReference>
<gene>
    <name evidence="3" type="ORF">F53441_12508</name>
</gene>
<dbReference type="OrthoDB" id="5101518at2759"/>
<dbReference type="GO" id="GO:0003723">
    <property type="term" value="F:RNA binding"/>
    <property type="evidence" value="ECO:0007669"/>
    <property type="project" value="UniProtKB-KW"/>
</dbReference>
<organism evidence="3 4">
    <name type="scientific">Fusarium austroafricanum</name>
    <dbReference type="NCBI Taxonomy" id="2364996"/>
    <lineage>
        <taxon>Eukaryota</taxon>
        <taxon>Fungi</taxon>
        <taxon>Dikarya</taxon>
        <taxon>Ascomycota</taxon>
        <taxon>Pezizomycotina</taxon>
        <taxon>Sordariomycetes</taxon>
        <taxon>Hypocreomycetidae</taxon>
        <taxon>Hypocreales</taxon>
        <taxon>Nectriaceae</taxon>
        <taxon>Fusarium</taxon>
        <taxon>Fusarium concolor species complex</taxon>
    </lineage>
</organism>
<keyword evidence="1" id="KW-0694">RNA-binding</keyword>
<dbReference type="InterPro" id="IPR050951">
    <property type="entry name" value="Retrovirus_Pol_polyprotein"/>
</dbReference>
<dbReference type="PANTHER" id="PTHR37984:SF15">
    <property type="entry name" value="INTEGRASE CATALYTIC DOMAIN-CONTAINING PROTEIN"/>
    <property type="match status" value="1"/>
</dbReference>
<evidence type="ECO:0000313" key="4">
    <source>
        <dbReference type="Proteomes" id="UP000605986"/>
    </source>
</evidence>
<feature type="domain" description="Integrase catalytic" evidence="2">
    <location>
        <begin position="1"/>
        <end position="165"/>
    </location>
</feature>
<dbReference type="SUPFAM" id="SSF53098">
    <property type="entry name" value="Ribonuclease H-like"/>
    <property type="match status" value="1"/>
</dbReference>
<evidence type="ECO:0000259" key="2">
    <source>
        <dbReference type="PROSITE" id="PS50994"/>
    </source>
</evidence>
<dbReference type="Gene3D" id="3.30.420.10">
    <property type="entry name" value="Ribonuclease H-like superfamily/Ribonuclease H"/>
    <property type="match status" value="1"/>
</dbReference>
<comment type="caution">
    <text evidence="3">The sequence shown here is derived from an EMBL/GenBank/DDBJ whole genome shotgun (WGS) entry which is preliminary data.</text>
</comment>
<dbReference type="PROSITE" id="PS50994">
    <property type="entry name" value="INTEGRASE"/>
    <property type="match status" value="1"/>
</dbReference>
<keyword evidence="4" id="KW-1185">Reference proteome</keyword>
<dbReference type="Proteomes" id="UP000605986">
    <property type="component" value="Unassembled WGS sequence"/>
</dbReference>
<name>A0A8H4NLM7_9HYPO</name>
<protein>
    <submittedName>
        <fullName evidence="3">Pol polyprotein</fullName>
    </submittedName>
</protein>
<dbReference type="InterPro" id="IPR036397">
    <property type="entry name" value="RNaseH_sf"/>
</dbReference>
<evidence type="ECO:0000256" key="1">
    <source>
        <dbReference type="ARBA" id="ARBA00022884"/>
    </source>
</evidence>
<reference evidence="3" key="1">
    <citation type="submission" date="2020-01" db="EMBL/GenBank/DDBJ databases">
        <title>Identification and distribution of gene clusters putatively required for synthesis of sphingolipid metabolism inhibitors in phylogenetically diverse species of the filamentous fungus Fusarium.</title>
        <authorList>
            <person name="Kim H.-S."/>
            <person name="Busman M."/>
            <person name="Brown D.W."/>
            <person name="Divon H."/>
            <person name="Uhlig S."/>
            <person name="Proctor R.H."/>
        </authorList>
    </citation>
    <scope>NUCLEOTIDE SEQUENCE</scope>
    <source>
        <strain evidence="3">NRRL 53441</strain>
    </source>
</reference>
<dbReference type="GO" id="GO:0015074">
    <property type="term" value="P:DNA integration"/>
    <property type="evidence" value="ECO:0007669"/>
    <property type="project" value="InterPro"/>
</dbReference>
<dbReference type="InterPro" id="IPR001584">
    <property type="entry name" value="Integrase_cat-core"/>
</dbReference>
<proteinExistence type="predicted"/>
<dbReference type="AlphaFoldDB" id="A0A8H4NLM7"/>
<accession>A0A8H4NLM7</accession>
<evidence type="ECO:0000313" key="3">
    <source>
        <dbReference type="EMBL" id="KAF4439725.1"/>
    </source>
</evidence>
<dbReference type="EMBL" id="JAADJG010000676">
    <property type="protein sequence ID" value="KAF4439725.1"/>
    <property type="molecule type" value="Genomic_DNA"/>
</dbReference>
<sequence>MDLITKLPLSEEPSTGIFYDSIMVIVDRLTKFTYYLPYREATDAETMAYIFYDRIVRTHGLPKEILTDRKITFASKFWQALMAHMGLNHRLTTAFRPSVDRQTEQMNQVLEQYLRCYINYEQDNWVEKLPCAQLAYNTAYNESTRLTPSDANFGFTPDAYHDAREPKTINLAAIITSDKLRDLHEQMKIELEFV</sequence>
<dbReference type="InterPro" id="IPR012337">
    <property type="entry name" value="RNaseH-like_sf"/>
</dbReference>
<dbReference type="PANTHER" id="PTHR37984">
    <property type="entry name" value="PROTEIN CBG26694"/>
    <property type="match status" value="1"/>
</dbReference>